<name>A0AAV5TGH1_9BILA</name>
<comment type="caution">
    <text evidence="1">The sequence shown here is derived from an EMBL/GenBank/DDBJ whole genome shotgun (WGS) entry which is preliminary data.</text>
</comment>
<protein>
    <submittedName>
        <fullName evidence="1">Uncharacterized protein</fullName>
    </submittedName>
</protein>
<evidence type="ECO:0000313" key="1">
    <source>
        <dbReference type="EMBL" id="GMS93384.1"/>
    </source>
</evidence>
<feature type="non-terminal residue" evidence="1">
    <location>
        <position position="1"/>
    </location>
</feature>
<organism evidence="1 2">
    <name type="scientific">Pristionchus entomophagus</name>
    <dbReference type="NCBI Taxonomy" id="358040"/>
    <lineage>
        <taxon>Eukaryota</taxon>
        <taxon>Metazoa</taxon>
        <taxon>Ecdysozoa</taxon>
        <taxon>Nematoda</taxon>
        <taxon>Chromadorea</taxon>
        <taxon>Rhabditida</taxon>
        <taxon>Rhabditina</taxon>
        <taxon>Diplogasteromorpha</taxon>
        <taxon>Diplogasteroidea</taxon>
        <taxon>Neodiplogasteridae</taxon>
        <taxon>Pristionchus</taxon>
    </lineage>
</organism>
<gene>
    <name evidence="1" type="ORF">PENTCL1PPCAC_15557</name>
</gene>
<reference evidence="1" key="1">
    <citation type="submission" date="2023-10" db="EMBL/GenBank/DDBJ databases">
        <title>Genome assembly of Pristionchus species.</title>
        <authorList>
            <person name="Yoshida K."/>
            <person name="Sommer R.J."/>
        </authorList>
    </citation>
    <scope>NUCLEOTIDE SEQUENCE</scope>
    <source>
        <strain evidence="1">RS0144</strain>
    </source>
</reference>
<evidence type="ECO:0000313" key="2">
    <source>
        <dbReference type="Proteomes" id="UP001432027"/>
    </source>
</evidence>
<sequence>SYGGWGGRWPFHCHLASVYLQDCRCTEQASYNFLPISNIQDKMSIQGSRNCCQACAHSAIPSASAAVFDTIHLFLSAFLCDCASSCDRSISWTHRKYLCDAGLAVSCSRSDSYHLVDWQIPLHSDAVGRCDYGEYCKEE</sequence>
<dbReference type="EMBL" id="BTSX01000004">
    <property type="protein sequence ID" value="GMS93384.1"/>
    <property type="molecule type" value="Genomic_DNA"/>
</dbReference>
<dbReference type="Proteomes" id="UP001432027">
    <property type="component" value="Unassembled WGS sequence"/>
</dbReference>
<dbReference type="AlphaFoldDB" id="A0AAV5TGH1"/>
<keyword evidence="2" id="KW-1185">Reference proteome</keyword>
<proteinExistence type="predicted"/>
<accession>A0AAV5TGH1</accession>